<evidence type="ECO:0000259" key="2">
    <source>
        <dbReference type="Pfam" id="PF07992"/>
    </source>
</evidence>
<keyword evidence="4" id="KW-1185">Reference proteome</keyword>
<evidence type="ECO:0000256" key="1">
    <source>
        <dbReference type="ARBA" id="ARBA00023002"/>
    </source>
</evidence>
<organism evidence="3 4">
    <name type="scientific">Pseudomonas shahriarae</name>
    <dbReference type="NCBI Taxonomy" id="2745512"/>
    <lineage>
        <taxon>Bacteria</taxon>
        <taxon>Pseudomonadati</taxon>
        <taxon>Pseudomonadota</taxon>
        <taxon>Gammaproteobacteria</taxon>
        <taxon>Pseudomonadales</taxon>
        <taxon>Pseudomonadaceae</taxon>
        <taxon>Pseudomonas</taxon>
    </lineage>
</organism>
<sequence>MQPIEVENIDVAIIGGGPSGLSAAITLRKLGVGTVVVLEREPEAGGIPRHCGHPPFGLREYGRVYTGPAYARKNVTQAVKAGVDIRVKHSVTQMGQGGRLEVVSPQGAKVIQARRVLIATGARETPRSARLVGGDRPLGVINTGAFQSYLYLEHLKPFERPLIVGTELVSLSAVLSCRRAGIQPVAMIEANPRATARWPLSLFPRLCGVPMHFGAQLLQIHGTGRVEGATVRLANGQTQTFDCDGVLLTGQFTPESSLVRLSELRLDPNSGGPHIDQYGRCSDPAYFAAGNLLRPVETAGWSFREGHKIATMIARDLQGQLPSAASSIEIACRGDLKLCVPQRLSPSAVAGLQHLQLRVRRGVKGRLVVRADGKEIWSRTDSSQPERRILIPIASLNLPQGVQQLEVDFVGP</sequence>
<dbReference type="PANTHER" id="PTHR42949">
    <property type="entry name" value="ANAEROBIC GLYCEROL-3-PHOSPHATE DEHYDROGENASE SUBUNIT B"/>
    <property type="match status" value="1"/>
</dbReference>
<dbReference type="Proteomes" id="UP001148189">
    <property type="component" value="Unassembled WGS sequence"/>
</dbReference>
<comment type="caution">
    <text evidence="3">The sequence shown here is derived from an EMBL/GenBank/DDBJ whole genome shotgun (WGS) entry which is preliminary data.</text>
</comment>
<name>A0ABT5NID0_9PSED</name>
<protein>
    <submittedName>
        <fullName evidence="3">NAD(P)/FAD-dependent oxidoreductase</fullName>
    </submittedName>
</protein>
<dbReference type="PANTHER" id="PTHR42949:SF3">
    <property type="entry name" value="ANAEROBIC GLYCEROL-3-PHOSPHATE DEHYDROGENASE SUBUNIT B"/>
    <property type="match status" value="1"/>
</dbReference>
<dbReference type="InterPro" id="IPR023753">
    <property type="entry name" value="FAD/NAD-binding_dom"/>
</dbReference>
<dbReference type="PRINTS" id="PR00469">
    <property type="entry name" value="PNDRDTASEII"/>
</dbReference>
<keyword evidence="1" id="KW-0560">Oxidoreductase</keyword>
<dbReference type="InterPro" id="IPR051691">
    <property type="entry name" value="Metab_Enz_Cyan_OpOx_G3PDH"/>
</dbReference>
<proteinExistence type="predicted"/>
<evidence type="ECO:0000313" key="4">
    <source>
        <dbReference type="Proteomes" id="UP001148189"/>
    </source>
</evidence>
<evidence type="ECO:0000313" key="3">
    <source>
        <dbReference type="EMBL" id="MDD0987505.1"/>
    </source>
</evidence>
<dbReference type="PRINTS" id="PR00368">
    <property type="entry name" value="FADPNR"/>
</dbReference>
<reference evidence="3" key="1">
    <citation type="submission" date="2022-05" db="EMBL/GenBank/DDBJ databases">
        <title>Novel Pseudomonas spp. Isolated from a Rainbow Trout Aquaculture Facility.</title>
        <authorList>
            <person name="Testerman T."/>
            <person name="Graf J."/>
        </authorList>
    </citation>
    <scope>NUCLEOTIDE SEQUENCE</scope>
    <source>
        <strain evidence="3">ID1050</strain>
    </source>
</reference>
<feature type="domain" description="FAD/NAD(P)-binding" evidence="2">
    <location>
        <begin position="10"/>
        <end position="297"/>
    </location>
</feature>
<dbReference type="SUPFAM" id="SSF51905">
    <property type="entry name" value="FAD/NAD(P)-binding domain"/>
    <property type="match status" value="1"/>
</dbReference>
<gene>
    <name evidence="3" type="ORF">M5G21_21355</name>
</gene>
<dbReference type="Pfam" id="PF07992">
    <property type="entry name" value="Pyr_redox_2"/>
    <property type="match status" value="1"/>
</dbReference>
<dbReference type="InterPro" id="IPR036188">
    <property type="entry name" value="FAD/NAD-bd_sf"/>
</dbReference>
<dbReference type="EMBL" id="JAMDHD010000033">
    <property type="protein sequence ID" value="MDD0987505.1"/>
    <property type="molecule type" value="Genomic_DNA"/>
</dbReference>
<accession>A0ABT5NID0</accession>
<dbReference type="Gene3D" id="3.50.50.60">
    <property type="entry name" value="FAD/NAD(P)-binding domain"/>
    <property type="match status" value="2"/>
</dbReference>
<dbReference type="RefSeq" id="WP_273867190.1">
    <property type="nucleotide sequence ID" value="NZ_JAMDHD010000033.1"/>
</dbReference>